<evidence type="ECO:0000256" key="1">
    <source>
        <dbReference type="SAM" id="MobiDB-lite"/>
    </source>
</evidence>
<feature type="compositionally biased region" description="Basic and acidic residues" evidence="1">
    <location>
        <begin position="16"/>
        <end position="25"/>
    </location>
</feature>
<reference evidence="2 4" key="1">
    <citation type="submission" date="2008-03" db="EMBL/GenBank/DDBJ databases">
        <title>Annotation of Ixodes scapularis.</title>
        <authorList>
            <consortium name="Ixodes scapularis Genome Project Consortium"/>
            <person name="Caler E."/>
            <person name="Hannick L.I."/>
            <person name="Bidwell S."/>
            <person name="Joardar V."/>
            <person name="Thiagarajan M."/>
            <person name="Amedeo P."/>
            <person name="Galinsky K.J."/>
            <person name="Schobel S."/>
            <person name="Inman J."/>
            <person name="Hostetler J."/>
            <person name="Miller J."/>
            <person name="Hammond M."/>
            <person name="Megy K."/>
            <person name="Lawson D."/>
            <person name="Kodira C."/>
            <person name="Sutton G."/>
            <person name="Meyer J."/>
            <person name="Hill C.A."/>
            <person name="Birren B."/>
            <person name="Nene V."/>
            <person name="Collins F."/>
            <person name="Alarcon-Chaidez F."/>
            <person name="Wikel S."/>
            <person name="Strausberg R."/>
        </authorList>
    </citation>
    <scope>NUCLEOTIDE SEQUENCE [LARGE SCALE GENOMIC DNA]</scope>
    <source>
        <strain evidence="4">Wikel</strain>
        <strain evidence="2">Wikel colony</strain>
    </source>
</reference>
<dbReference type="EMBL" id="ABJB010262520">
    <property type="status" value="NOT_ANNOTATED_CDS"/>
    <property type="molecule type" value="Genomic_DNA"/>
</dbReference>
<dbReference type="AlphaFoldDB" id="B7QLX8"/>
<organism>
    <name type="scientific">Ixodes scapularis</name>
    <name type="common">Black-legged tick</name>
    <name type="synonym">Deer tick</name>
    <dbReference type="NCBI Taxonomy" id="6945"/>
    <lineage>
        <taxon>Eukaryota</taxon>
        <taxon>Metazoa</taxon>
        <taxon>Ecdysozoa</taxon>
        <taxon>Arthropoda</taxon>
        <taxon>Chelicerata</taxon>
        <taxon>Arachnida</taxon>
        <taxon>Acari</taxon>
        <taxon>Parasitiformes</taxon>
        <taxon>Ixodida</taxon>
        <taxon>Ixodoidea</taxon>
        <taxon>Ixodidae</taxon>
        <taxon>Ixodinae</taxon>
        <taxon>Ixodes</taxon>
    </lineage>
</organism>
<dbReference type="VEuPathDB" id="VectorBase:ISCW023065"/>
<proteinExistence type="predicted"/>
<protein>
    <submittedName>
        <fullName evidence="2 3">Uncharacterized protein</fullName>
    </submittedName>
</protein>
<dbReference type="InParanoid" id="B7QLX8"/>
<gene>
    <name evidence="2" type="ORF">IscW_ISCW023065</name>
</gene>
<dbReference type="PaxDb" id="6945-B7QLX8"/>
<reference evidence="3" key="2">
    <citation type="submission" date="2020-05" db="UniProtKB">
        <authorList>
            <consortium name="EnsemblMetazoa"/>
        </authorList>
    </citation>
    <scope>IDENTIFICATION</scope>
    <source>
        <strain evidence="3">wikel</strain>
    </source>
</reference>
<dbReference type="HOGENOM" id="CLU_2161140_0_0_1"/>
<dbReference type="Proteomes" id="UP000001555">
    <property type="component" value="Unassembled WGS sequence"/>
</dbReference>
<accession>B7QLX8</accession>
<dbReference type="EnsemblMetazoa" id="ISCW023065-RA">
    <property type="protein sequence ID" value="ISCW023065-PA"/>
    <property type="gene ID" value="ISCW023065"/>
</dbReference>
<sequence>MERCSSAIGGHPGKTHRPDGREHAAESTMAKMAGGLPRKCSTVVTEIARWERYRILSGLHLRNAGSRVSTFLHAMGRETEDFFTNRRQRPIFLHLMNTTSEKAIQPSQASG</sequence>
<feature type="region of interest" description="Disordered" evidence="1">
    <location>
        <begin position="1"/>
        <end position="35"/>
    </location>
</feature>
<keyword evidence="4" id="KW-1185">Reference proteome</keyword>
<dbReference type="EMBL" id="DS968596">
    <property type="protein sequence ID" value="EEC19850.1"/>
    <property type="molecule type" value="Genomic_DNA"/>
</dbReference>
<evidence type="ECO:0000313" key="2">
    <source>
        <dbReference type="EMBL" id="EEC19850.1"/>
    </source>
</evidence>
<evidence type="ECO:0000313" key="4">
    <source>
        <dbReference type="Proteomes" id="UP000001555"/>
    </source>
</evidence>
<name>B7QLX8_IXOSC</name>
<evidence type="ECO:0000313" key="3">
    <source>
        <dbReference type="EnsemblMetazoa" id="ISCW023065-PA"/>
    </source>
</evidence>